<dbReference type="VEuPathDB" id="FungiDB:P175DRAFT_0507447"/>
<dbReference type="RefSeq" id="XP_040754024.1">
    <property type="nucleotide sequence ID" value="XM_040898270.1"/>
</dbReference>
<dbReference type="EMBL" id="MSFN02000002">
    <property type="protein sequence ID" value="PTU22632.1"/>
    <property type="molecule type" value="Genomic_DNA"/>
</dbReference>
<feature type="compositionally biased region" description="Low complexity" evidence="1">
    <location>
        <begin position="392"/>
        <end position="401"/>
    </location>
</feature>
<name>A0A2T5M270_9EURO</name>
<proteinExistence type="predicted"/>
<dbReference type="OrthoDB" id="5392716at2759"/>
<dbReference type="PANTHER" id="PTHR46791">
    <property type="entry name" value="EXPRESSED PROTEIN"/>
    <property type="match status" value="1"/>
</dbReference>
<feature type="domain" description="Integrase core" evidence="2">
    <location>
        <begin position="117"/>
        <end position="186"/>
    </location>
</feature>
<accession>A0A2T5M270</accession>
<protein>
    <recommendedName>
        <fullName evidence="2">Integrase core domain-containing protein</fullName>
    </recommendedName>
</protein>
<feature type="region of interest" description="Disordered" evidence="1">
    <location>
        <begin position="391"/>
        <end position="413"/>
    </location>
</feature>
<gene>
    <name evidence="3" type="ORF">P175DRAFT_0507447</name>
</gene>
<dbReference type="AlphaFoldDB" id="A0A2T5M270"/>
<evidence type="ECO:0000259" key="2">
    <source>
        <dbReference type="Pfam" id="PF24764"/>
    </source>
</evidence>
<dbReference type="InterPro" id="IPR058913">
    <property type="entry name" value="Integrase_dom_put"/>
</dbReference>
<dbReference type="GeneID" id="63815152"/>
<reference evidence="3 4" key="1">
    <citation type="journal article" date="2018" name="Proc. Natl. Acad. Sci. U.S.A.">
        <title>Linking secondary metabolites to gene clusters through genome sequencing of six diverse Aspergillus species.</title>
        <authorList>
            <person name="Kaerboelling I."/>
            <person name="Vesth T.C."/>
            <person name="Frisvad J.C."/>
            <person name="Nybo J.L."/>
            <person name="Theobald S."/>
            <person name="Kuo A."/>
            <person name="Bowyer P."/>
            <person name="Matsuda Y."/>
            <person name="Mondo S."/>
            <person name="Lyhne E.K."/>
            <person name="Kogle M.E."/>
            <person name="Clum A."/>
            <person name="Lipzen A."/>
            <person name="Salamov A."/>
            <person name="Ngan C.Y."/>
            <person name="Daum C."/>
            <person name="Chiniquy J."/>
            <person name="Barry K."/>
            <person name="LaButti K."/>
            <person name="Haridas S."/>
            <person name="Simmons B.A."/>
            <person name="Magnuson J.K."/>
            <person name="Mortensen U.H."/>
            <person name="Larsen T.O."/>
            <person name="Grigoriev I.V."/>
            <person name="Baker S.E."/>
            <person name="Andersen M.R."/>
        </authorList>
    </citation>
    <scope>NUCLEOTIDE SEQUENCE [LARGE SCALE GENOMIC DNA]</scope>
    <source>
        <strain evidence="3 4">IBT 24754</strain>
    </source>
</reference>
<evidence type="ECO:0000256" key="1">
    <source>
        <dbReference type="SAM" id="MobiDB-lite"/>
    </source>
</evidence>
<evidence type="ECO:0000313" key="4">
    <source>
        <dbReference type="Proteomes" id="UP000244073"/>
    </source>
</evidence>
<organism evidence="3 4">
    <name type="scientific">Aspergillus ochraceoroseus IBT 24754</name>
    <dbReference type="NCBI Taxonomy" id="1392256"/>
    <lineage>
        <taxon>Eukaryota</taxon>
        <taxon>Fungi</taxon>
        <taxon>Dikarya</taxon>
        <taxon>Ascomycota</taxon>
        <taxon>Pezizomycotina</taxon>
        <taxon>Eurotiomycetes</taxon>
        <taxon>Eurotiomycetidae</taxon>
        <taxon>Eurotiales</taxon>
        <taxon>Aspergillaceae</taxon>
        <taxon>Aspergillus</taxon>
        <taxon>Aspergillus subgen. Nidulantes</taxon>
    </lineage>
</organism>
<comment type="caution">
    <text evidence="3">The sequence shown here is derived from an EMBL/GenBank/DDBJ whole genome shotgun (WGS) entry which is preliminary data.</text>
</comment>
<dbReference type="Proteomes" id="UP000244073">
    <property type="component" value="Unassembled WGS sequence"/>
</dbReference>
<dbReference type="Pfam" id="PF24764">
    <property type="entry name" value="rva_4"/>
    <property type="match status" value="1"/>
</dbReference>
<sequence length="428" mass="49674">MGRKAVDLEPYKGNIISLYQAQSSVDSIREFLINKNVKVSKRTLEARLQEWEDKELLDLQTDTILRALLEEAEKGVIQGYGKEMLHRYMCSQGHILARDCLFSTYRMAFPEAIERQYIIPGPNFIWSVDGYLKLEPYGIEIYAAMDAYSRYIIWIYSVSVLSQYLNTLDLVKKQPLRIRSDCGSEIGLFKQAHIQLRQLSTPNIQPNDCWILGRIIRAQVSQFIHTWNIHRIRAQKNRPNSVAGKPYLLYHYPDDGVLDYGSFIQSEALETLKREVEEFEKVQVQLNSRTILSFNDFITQDLLPLLNPNGHYIQESGDSLQLATSINKKSPIFISPQANKAQALDDLLKYWFSSHKSSTGEKLYHIYVIIERTIFDDKREIKEEAEDIFIKPSSPLSSGSSYRTRRTHTLDDEDRERIAEYGPFIKRK</sequence>
<evidence type="ECO:0000313" key="3">
    <source>
        <dbReference type="EMBL" id="PTU22632.1"/>
    </source>
</evidence>
<dbReference type="PANTHER" id="PTHR46791:SF5">
    <property type="entry name" value="CLR5 DOMAIN-CONTAINING PROTEIN-RELATED"/>
    <property type="match status" value="1"/>
</dbReference>